<keyword evidence="1" id="KW-0175">Coiled coil</keyword>
<organism evidence="2 3">
    <name type="scientific">Candidatus Cryptobacteroides gallistercoris</name>
    <dbReference type="NCBI Taxonomy" id="2840765"/>
    <lineage>
        <taxon>Bacteria</taxon>
        <taxon>Pseudomonadati</taxon>
        <taxon>Bacteroidota</taxon>
        <taxon>Bacteroidia</taxon>
        <taxon>Bacteroidales</taxon>
        <taxon>Candidatus Cryptobacteroides</taxon>
    </lineage>
</organism>
<sequence>MIEDLRTDFRRLIAAYEAERFEKGSLEKKLQECMDMNEEYRKRIFELEKKIDSLMLADAVARTSPGGKKEARERIDRMIRAVDKCISLLGNVGESGDEKEHHD</sequence>
<comment type="caution">
    <text evidence="2">The sequence shown here is derived from an EMBL/GenBank/DDBJ whole genome shotgun (WGS) entry which is preliminary data.</text>
</comment>
<evidence type="ECO:0000313" key="2">
    <source>
        <dbReference type="EMBL" id="MBO8454008.1"/>
    </source>
</evidence>
<protein>
    <submittedName>
        <fullName evidence="2">Uncharacterized protein</fullName>
    </submittedName>
</protein>
<name>A0A940DNE0_9BACT</name>
<proteinExistence type="predicted"/>
<dbReference type="AlphaFoldDB" id="A0A940DNE0"/>
<feature type="coiled-coil region" evidence="1">
    <location>
        <begin position="23"/>
        <end position="57"/>
    </location>
</feature>
<gene>
    <name evidence="2" type="ORF">IAC07_04710</name>
</gene>
<dbReference type="EMBL" id="JADIMJ010000069">
    <property type="protein sequence ID" value="MBO8454008.1"/>
    <property type="molecule type" value="Genomic_DNA"/>
</dbReference>
<evidence type="ECO:0000256" key="1">
    <source>
        <dbReference type="SAM" id="Coils"/>
    </source>
</evidence>
<reference evidence="2" key="1">
    <citation type="submission" date="2020-10" db="EMBL/GenBank/DDBJ databases">
        <authorList>
            <person name="Gilroy R."/>
        </authorList>
    </citation>
    <scope>NUCLEOTIDE SEQUENCE</scope>
    <source>
        <strain evidence="2">F1-3629</strain>
    </source>
</reference>
<evidence type="ECO:0000313" key="3">
    <source>
        <dbReference type="Proteomes" id="UP000771749"/>
    </source>
</evidence>
<accession>A0A940DNE0</accession>
<dbReference type="Proteomes" id="UP000771749">
    <property type="component" value="Unassembled WGS sequence"/>
</dbReference>
<reference evidence="2" key="2">
    <citation type="journal article" date="2021" name="PeerJ">
        <title>Extensive microbial diversity within the chicken gut microbiome revealed by metagenomics and culture.</title>
        <authorList>
            <person name="Gilroy R."/>
            <person name="Ravi A."/>
            <person name="Getino M."/>
            <person name="Pursley I."/>
            <person name="Horton D.L."/>
            <person name="Alikhan N.F."/>
            <person name="Baker D."/>
            <person name="Gharbi K."/>
            <person name="Hall N."/>
            <person name="Watson M."/>
            <person name="Adriaenssens E.M."/>
            <person name="Foster-Nyarko E."/>
            <person name="Jarju S."/>
            <person name="Secka A."/>
            <person name="Antonio M."/>
            <person name="Oren A."/>
            <person name="Chaudhuri R.R."/>
            <person name="La Ragione R."/>
            <person name="Hildebrand F."/>
            <person name="Pallen M.J."/>
        </authorList>
    </citation>
    <scope>NUCLEOTIDE SEQUENCE</scope>
    <source>
        <strain evidence="2">F1-3629</strain>
    </source>
</reference>